<dbReference type="OrthoDB" id="5949356at2759"/>
<evidence type="ECO:0000313" key="4">
    <source>
        <dbReference type="Proteomes" id="UP000225706"/>
    </source>
</evidence>
<dbReference type="GO" id="GO:0006281">
    <property type="term" value="P:DNA repair"/>
    <property type="evidence" value="ECO:0007669"/>
    <property type="project" value="UniProtKB-ARBA"/>
</dbReference>
<keyword evidence="1" id="KW-0479">Metal-binding</keyword>
<keyword evidence="1" id="KW-0863">Zinc-finger</keyword>
<feature type="domain" description="SWIM-type" evidence="2">
    <location>
        <begin position="6"/>
        <end position="42"/>
    </location>
</feature>
<dbReference type="PROSITE" id="PS50966">
    <property type="entry name" value="ZF_SWIM"/>
    <property type="match status" value="1"/>
</dbReference>
<dbReference type="PANTHER" id="PTHR46609:SF8">
    <property type="entry name" value="YQAJ VIRAL RECOMBINASE DOMAIN-CONTAINING PROTEIN"/>
    <property type="match status" value="1"/>
</dbReference>
<dbReference type="Pfam" id="PF04434">
    <property type="entry name" value="SWIM"/>
    <property type="match status" value="1"/>
</dbReference>
<dbReference type="InterPro" id="IPR051703">
    <property type="entry name" value="NF-kappa-B_Signaling_Reg"/>
</dbReference>
<dbReference type="PANTHER" id="PTHR46609">
    <property type="entry name" value="EXONUCLEASE, PHAGE-TYPE/RECB, C-TERMINAL DOMAIN-CONTAINING PROTEIN"/>
    <property type="match status" value="1"/>
</dbReference>
<dbReference type="InterPro" id="IPR011335">
    <property type="entry name" value="Restrct_endonuc-II-like"/>
</dbReference>
<dbReference type="Proteomes" id="UP000225706">
    <property type="component" value="Unassembled WGS sequence"/>
</dbReference>
<keyword evidence="4" id="KW-1185">Reference proteome</keyword>
<organism evidence="3 4">
    <name type="scientific">Stylophora pistillata</name>
    <name type="common">Smooth cauliflower coral</name>
    <dbReference type="NCBI Taxonomy" id="50429"/>
    <lineage>
        <taxon>Eukaryota</taxon>
        <taxon>Metazoa</taxon>
        <taxon>Cnidaria</taxon>
        <taxon>Anthozoa</taxon>
        <taxon>Hexacorallia</taxon>
        <taxon>Scleractinia</taxon>
        <taxon>Astrocoeniina</taxon>
        <taxon>Pocilloporidae</taxon>
        <taxon>Stylophora</taxon>
    </lineage>
</organism>
<proteinExistence type="predicted"/>
<dbReference type="SUPFAM" id="SSF52980">
    <property type="entry name" value="Restriction endonuclease-like"/>
    <property type="match status" value="1"/>
</dbReference>
<keyword evidence="1" id="KW-0862">Zinc</keyword>
<dbReference type="GO" id="GO:0008270">
    <property type="term" value="F:zinc ion binding"/>
    <property type="evidence" value="ECO:0007669"/>
    <property type="project" value="UniProtKB-KW"/>
</dbReference>
<dbReference type="EMBL" id="LSMT01000690">
    <property type="protein sequence ID" value="PFX15069.1"/>
    <property type="molecule type" value="Genomic_DNA"/>
</dbReference>
<dbReference type="AlphaFoldDB" id="A0A2B4RE24"/>
<sequence>MKSTTYKVTIYLQENEIRSTECECPRGGSKCSHAVALFLHGYHNLSRTDIECQWKKQKASEVVKTVEDLYPPKETKVLKRKTTDEDREWLRNKLKRYGEFTGMLWLLSPEPDKENHISSKAFTKLTMKVVKDCGLWLHKSGVLGASPDGLVDDNAIIEVKCPYTHRNSTIEEAVKDPKFCLVKRDAGYCLKQSHHYWHQVQGQLFITGKQICYFVVWTTMQTVVLAIQKDCTWEPNLLSLQEFYTIHMIPALVDGGL</sequence>
<dbReference type="CDD" id="cd22343">
    <property type="entry name" value="PDDEXK_lambda_exonuclease-like"/>
    <property type="match status" value="1"/>
</dbReference>
<dbReference type="InterPro" id="IPR019080">
    <property type="entry name" value="YqaJ_viral_recombinase"/>
</dbReference>
<dbReference type="STRING" id="50429.A0A2B4RE24"/>
<dbReference type="InterPro" id="IPR011604">
    <property type="entry name" value="PDDEXK-like_dom_sf"/>
</dbReference>
<name>A0A2B4RE24_STYPI</name>
<evidence type="ECO:0000256" key="1">
    <source>
        <dbReference type="PROSITE-ProRule" id="PRU00325"/>
    </source>
</evidence>
<comment type="caution">
    <text evidence="3">The sequence shown here is derived from an EMBL/GenBank/DDBJ whole genome shotgun (WGS) entry which is preliminary data.</text>
</comment>
<protein>
    <submittedName>
        <fullName evidence="3">Alkaline nuclease</fullName>
    </submittedName>
</protein>
<reference evidence="4" key="1">
    <citation type="journal article" date="2017" name="bioRxiv">
        <title>Comparative analysis of the genomes of Stylophora pistillata and Acropora digitifera provides evidence for extensive differences between species of corals.</title>
        <authorList>
            <person name="Voolstra C.R."/>
            <person name="Li Y."/>
            <person name="Liew Y.J."/>
            <person name="Baumgarten S."/>
            <person name="Zoccola D."/>
            <person name="Flot J.-F."/>
            <person name="Tambutte S."/>
            <person name="Allemand D."/>
            <person name="Aranda M."/>
        </authorList>
    </citation>
    <scope>NUCLEOTIDE SEQUENCE [LARGE SCALE GENOMIC DNA]</scope>
</reference>
<dbReference type="InterPro" id="IPR007527">
    <property type="entry name" value="Znf_SWIM"/>
</dbReference>
<dbReference type="Gene3D" id="3.90.320.10">
    <property type="match status" value="1"/>
</dbReference>
<evidence type="ECO:0000259" key="2">
    <source>
        <dbReference type="PROSITE" id="PS50966"/>
    </source>
</evidence>
<accession>A0A2B4RE24</accession>
<evidence type="ECO:0000313" key="3">
    <source>
        <dbReference type="EMBL" id="PFX15069.1"/>
    </source>
</evidence>
<gene>
    <name evidence="3" type="ORF">AWC38_SpisGene20730</name>
</gene>
<dbReference type="Pfam" id="PF09588">
    <property type="entry name" value="YqaJ"/>
    <property type="match status" value="1"/>
</dbReference>